<reference evidence="1 2" key="1">
    <citation type="submission" date="2023-05" db="EMBL/GenBank/DDBJ databases">
        <title>Actinoplanes sp. NEAU-A12 genome sequencing.</title>
        <authorList>
            <person name="Wang Z.-S."/>
        </authorList>
    </citation>
    <scope>NUCLEOTIDE SEQUENCE [LARGE SCALE GENOMIC DNA]</scope>
    <source>
        <strain evidence="1 2">NEAU-A12</strain>
    </source>
</reference>
<evidence type="ECO:0000313" key="1">
    <source>
        <dbReference type="EMBL" id="MDI6104120.1"/>
    </source>
</evidence>
<accession>A0ABT6WWX2</accession>
<evidence type="ECO:0000313" key="2">
    <source>
        <dbReference type="Proteomes" id="UP001241758"/>
    </source>
</evidence>
<dbReference type="Proteomes" id="UP001241758">
    <property type="component" value="Unassembled WGS sequence"/>
</dbReference>
<organism evidence="1 2">
    <name type="scientific">Actinoplanes sandaracinus</name>
    <dbReference type="NCBI Taxonomy" id="3045177"/>
    <lineage>
        <taxon>Bacteria</taxon>
        <taxon>Bacillati</taxon>
        <taxon>Actinomycetota</taxon>
        <taxon>Actinomycetes</taxon>
        <taxon>Micromonosporales</taxon>
        <taxon>Micromonosporaceae</taxon>
        <taxon>Actinoplanes</taxon>
    </lineage>
</organism>
<gene>
    <name evidence="1" type="ORF">QLQ12_36565</name>
</gene>
<keyword evidence="2" id="KW-1185">Reference proteome</keyword>
<protein>
    <submittedName>
        <fullName evidence="1">Uncharacterized protein</fullName>
    </submittedName>
</protein>
<dbReference type="EMBL" id="JASCTH010000030">
    <property type="protein sequence ID" value="MDI6104120.1"/>
    <property type="molecule type" value="Genomic_DNA"/>
</dbReference>
<proteinExistence type="predicted"/>
<name>A0ABT6WWX2_9ACTN</name>
<sequence>MTNRSPLAPKVLKGAFIRLDVTGIGPVPQVIGFQYNPESLTRKLKPYEQPPDKEADPLNPAARVAPYDPEEEMDVVIAFDAIDDLEEPALHPQTVLTGVADRIAALEMLMYPTITPGLLTSAVGAIAGALGAATDTVPDKAELPVVLFAWGPGRILPVKISSFTVEEQAFNSALYPIRAKVTVGIRVLTEDYFRSKLAKETDPLPPAESIACAAYRAATTQKKVLAATSVASGVASLLATLPF</sequence>
<comment type="caution">
    <text evidence="1">The sequence shown here is derived from an EMBL/GenBank/DDBJ whole genome shotgun (WGS) entry which is preliminary data.</text>
</comment>
<dbReference type="RefSeq" id="WP_282765406.1">
    <property type="nucleotide sequence ID" value="NZ_JASCTH010000030.1"/>
</dbReference>